<evidence type="ECO:0000256" key="1">
    <source>
        <dbReference type="SAM" id="Coils"/>
    </source>
</evidence>
<evidence type="ECO:0000313" key="2">
    <source>
        <dbReference type="Proteomes" id="UP000095287"/>
    </source>
</evidence>
<proteinExistence type="predicted"/>
<feature type="coiled-coil region" evidence="1">
    <location>
        <begin position="140"/>
        <end position="167"/>
    </location>
</feature>
<dbReference type="WBParaSite" id="L893_g3469.t1">
    <property type="protein sequence ID" value="L893_g3469.t1"/>
    <property type="gene ID" value="L893_g3469"/>
</dbReference>
<dbReference type="PANTHER" id="PTHR33939">
    <property type="entry name" value="PROTEIN CBG22215"/>
    <property type="match status" value="1"/>
</dbReference>
<dbReference type="Gene3D" id="3.30.420.10">
    <property type="entry name" value="Ribonuclease H-like superfamily/Ribonuclease H"/>
    <property type="match status" value="1"/>
</dbReference>
<name>A0A1I8AA15_9BILA</name>
<dbReference type="GO" id="GO:0003676">
    <property type="term" value="F:nucleic acid binding"/>
    <property type="evidence" value="ECO:0007669"/>
    <property type="project" value="InterPro"/>
</dbReference>
<sequence length="662" mass="76932">YLKNQDKYAAIVWYYDVVEDAEKTMTSLFEKVKVLTSLDNLSCAFSLTSHLNKAEMAGQSKRTRMRRRIAAISRQLLAKRLKGLVDSAFQTDGRQMTNSKTQTVIEMKNVGTYTEFVPVEEMEREIRELRTVIGFRDQQIEQYQTVINELMEKNRSLMEKTSTLQKKLLERNRLTVQKSALPITGKLCKKSQAVVSTVTEHVEKMVADNPQIYWTQPVNLIVKRLTGISEKTVKKCRLLDLQLKVDGAGRAWRRLPRCRQAAGPLSTRLSKRERNLRAMRTVKPCVLRRINTIVDGFHRSQKPATAKKISDVLKKERVFIRSRKMNSVLHGLGYRFRRVRGRTVNTEKPYIVARRKNFLKRVEQLRKNRHMLYYIDETWLWKGMSHTYDWELAIEPAEMAKQGLSLGPSAPPGRGQRAIVTHCLGPEGMLDGALDIFISNKSRSSDQDYHRDMNSAKFERWFEELCKNIENESVRRGRPATVVMDNASYHRRLTNRLPRQSDPKAQILDWSVQNNIHGVQTNMTKAQILHLISNAVNGRRHLFEKMRTTEIAENHGIGILFLPPFHCRLNPIEMVWGIMKEYVRKQANMSDNLETIKRYCEEFFAGIQPHVIIGCIAHVIEVEAEYQRLDQAIATRRRRRIQLAHQNEHDHVEVTDDIETEE</sequence>
<keyword evidence="2" id="KW-1185">Reference proteome</keyword>
<dbReference type="AlphaFoldDB" id="A0A1I8AA15"/>
<protein>
    <submittedName>
        <fullName evidence="3">DDE_3 domain-containing protein</fullName>
    </submittedName>
</protein>
<reference evidence="3" key="1">
    <citation type="submission" date="2016-11" db="UniProtKB">
        <authorList>
            <consortium name="WormBaseParasite"/>
        </authorList>
    </citation>
    <scope>IDENTIFICATION</scope>
</reference>
<dbReference type="InterPro" id="IPR036397">
    <property type="entry name" value="RNaseH_sf"/>
</dbReference>
<organism evidence="2 3">
    <name type="scientific">Steinernema glaseri</name>
    <dbReference type="NCBI Taxonomy" id="37863"/>
    <lineage>
        <taxon>Eukaryota</taxon>
        <taxon>Metazoa</taxon>
        <taxon>Ecdysozoa</taxon>
        <taxon>Nematoda</taxon>
        <taxon>Chromadorea</taxon>
        <taxon>Rhabditida</taxon>
        <taxon>Tylenchina</taxon>
        <taxon>Panagrolaimomorpha</taxon>
        <taxon>Strongyloidoidea</taxon>
        <taxon>Steinernematidae</taxon>
        <taxon>Steinernema</taxon>
    </lineage>
</organism>
<dbReference type="Proteomes" id="UP000095287">
    <property type="component" value="Unplaced"/>
</dbReference>
<evidence type="ECO:0000313" key="3">
    <source>
        <dbReference type="WBParaSite" id="L893_g3469.t1"/>
    </source>
</evidence>
<accession>A0A1I8AA15</accession>
<keyword evidence="1" id="KW-0175">Coiled coil</keyword>
<dbReference type="PANTHER" id="PTHR33939:SF1">
    <property type="entry name" value="DUF4371 DOMAIN-CONTAINING PROTEIN"/>
    <property type="match status" value="1"/>
</dbReference>